<dbReference type="Pfam" id="PF03106">
    <property type="entry name" value="WRKY"/>
    <property type="match status" value="2"/>
</dbReference>
<dbReference type="GO" id="GO:0046872">
    <property type="term" value="F:metal ion binding"/>
    <property type="evidence" value="ECO:0007669"/>
    <property type="project" value="UniProtKB-KW"/>
</dbReference>
<evidence type="ECO:0000256" key="10">
    <source>
        <dbReference type="SAM" id="MobiDB-lite"/>
    </source>
</evidence>
<dbReference type="InterPro" id="IPR003657">
    <property type="entry name" value="WRKY_dom"/>
</dbReference>
<dbReference type="AlphaFoldDB" id="D9ZHC5"/>
<feature type="domain" description="WRKY" evidence="11">
    <location>
        <begin position="284"/>
        <end position="349"/>
    </location>
</feature>
<dbReference type="FunFam" id="2.20.25.80:FF:000006">
    <property type="entry name" value="WRKY transcription factor"/>
    <property type="match status" value="1"/>
</dbReference>
<evidence type="ECO:0000256" key="8">
    <source>
        <dbReference type="ARBA" id="ARBA00023242"/>
    </source>
</evidence>
<dbReference type="InterPro" id="IPR044810">
    <property type="entry name" value="WRKY_plant"/>
</dbReference>
<feature type="region of interest" description="Disordered" evidence="10">
    <location>
        <begin position="225"/>
        <end position="277"/>
    </location>
</feature>
<keyword evidence="4" id="KW-0862">Zinc</keyword>
<feature type="compositionally biased region" description="Low complexity" evidence="10">
    <location>
        <begin position="436"/>
        <end position="450"/>
    </location>
</feature>
<feature type="compositionally biased region" description="Polar residues" evidence="10">
    <location>
        <begin position="348"/>
        <end position="366"/>
    </location>
</feature>
<dbReference type="PROSITE" id="PS50811">
    <property type="entry name" value="WRKY"/>
    <property type="match status" value="2"/>
</dbReference>
<dbReference type="GO" id="GO:0003700">
    <property type="term" value="F:DNA-binding transcription factor activity"/>
    <property type="evidence" value="ECO:0007669"/>
    <property type="project" value="InterPro"/>
</dbReference>
<protein>
    <submittedName>
        <fullName evidence="12">WRKY-like protein</fullName>
    </submittedName>
</protein>
<sequence length="491" mass="53423">MTSSVRPVSPGRESVEKVSDEVSNKRKSMDRGTQTIPETPNSKVYSAQNQQEKTSSVSPEKPLQGSDSGVRISQLDKEGSISSITPSKLPQTPTRGSNGLPSVPEGRSPIIREKVSEDGFHWRKYGQKFVRGNEFVRSYYRCTHPSCPVKKQLECSLDGQIADIVYFGQHDHPKPEVTVPVPVGFLLSVVEEKHENAAISKATEVKVKFAPPLLPVLSGNNSQISTVTSSEDVRGVLSETSKTKDEVCNDHPISKRQKKSAHDMDPNPEDNPTGETRVVVQTVSEVDIVNDGYRWRKYGQKMVKGNPNPRSYYRCSYPGCPVKKHVERASHDPKVVLTSYEGQHEHNIPQSRTVTHNASGQGTSIQHSDRGSGVVSLEVADISGLEPARKLKEKPDGKLETKVKAVDNVSSDAVVPANKPNGKQNGKSDVKDEISAAEVVDNSSVSVSASELKEKDNGRPKAESNENGSSCNPDAVTGNKQHVPIAGPVQS</sequence>
<feature type="region of interest" description="Disordered" evidence="10">
    <location>
        <begin position="344"/>
        <end position="372"/>
    </location>
</feature>
<evidence type="ECO:0000256" key="7">
    <source>
        <dbReference type="ARBA" id="ARBA00023163"/>
    </source>
</evidence>
<name>D9ZHC5_HYPPE</name>
<keyword evidence="6" id="KW-0238">DNA-binding</keyword>
<dbReference type="PANTHER" id="PTHR31221">
    <property type="entry name" value="WRKY TRANSCRIPTION FACTOR PROTEIN 1-RELATED"/>
    <property type="match status" value="1"/>
</dbReference>
<reference evidence="12" key="1">
    <citation type="journal article" date="2010" name="Plant J.">
        <title>Identification and genetic analysis of the APOSPORY locus in Hypericum perforatum L.</title>
        <authorList>
            <person name="Schallau A."/>
            <person name="Arzenton F."/>
            <person name="Johnston A.J."/>
            <person name="Hahnel U."/>
            <person name="Koszegi D."/>
            <person name="Blattner F.R."/>
            <person name="Altschmied L."/>
            <person name="Haberer G."/>
            <person name="Barcaccia G."/>
            <person name="Baumlein H."/>
        </authorList>
    </citation>
    <scope>NUCLEOTIDE SEQUENCE</scope>
</reference>
<feature type="domain" description="WRKY" evidence="11">
    <location>
        <begin position="111"/>
        <end position="175"/>
    </location>
</feature>
<evidence type="ECO:0000259" key="11">
    <source>
        <dbReference type="PROSITE" id="PS50811"/>
    </source>
</evidence>
<feature type="compositionally biased region" description="Basic and acidic residues" evidence="10">
    <location>
        <begin position="241"/>
        <end position="253"/>
    </location>
</feature>
<comment type="subcellular location">
    <subcellularLocation>
        <location evidence="1">Nucleus</location>
    </subcellularLocation>
</comment>
<evidence type="ECO:0000313" key="12">
    <source>
        <dbReference type="EMBL" id="ADK92866.1"/>
    </source>
</evidence>
<proteinExistence type="inferred from homology"/>
<dbReference type="FunFam" id="2.20.25.80:FF:000003">
    <property type="entry name" value="WRKY transcription factor 57"/>
    <property type="match status" value="1"/>
</dbReference>
<organism evidence="12">
    <name type="scientific">Hypericum perforatum</name>
    <name type="common">St. John's wort</name>
    <dbReference type="NCBI Taxonomy" id="65561"/>
    <lineage>
        <taxon>Eukaryota</taxon>
        <taxon>Viridiplantae</taxon>
        <taxon>Streptophyta</taxon>
        <taxon>Embryophyta</taxon>
        <taxon>Tracheophyta</taxon>
        <taxon>Spermatophyta</taxon>
        <taxon>Magnoliopsida</taxon>
        <taxon>eudicotyledons</taxon>
        <taxon>Gunneridae</taxon>
        <taxon>Pentapetalae</taxon>
        <taxon>rosids</taxon>
        <taxon>fabids</taxon>
        <taxon>Malpighiales</taxon>
        <taxon>Hypericaceae</taxon>
        <taxon>Hypericeae</taxon>
        <taxon>Hypericum</taxon>
    </lineage>
</organism>
<evidence type="ECO:0000256" key="6">
    <source>
        <dbReference type="ARBA" id="ARBA00023125"/>
    </source>
</evidence>
<keyword evidence="3" id="KW-0677">Repeat</keyword>
<keyword evidence="8" id="KW-0539">Nucleus</keyword>
<accession>D9ZHC5</accession>
<dbReference type="EMBL" id="HM061166">
    <property type="protein sequence ID" value="ADK92866.1"/>
    <property type="molecule type" value="Genomic_DNA"/>
</dbReference>
<evidence type="ECO:0000256" key="1">
    <source>
        <dbReference type="ARBA" id="ARBA00004123"/>
    </source>
</evidence>
<keyword evidence="5" id="KW-0805">Transcription regulation</keyword>
<feature type="compositionally biased region" description="Basic and acidic residues" evidence="10">
    <location>
        <begin position="451"/>
        <end position="464"/>
    </location>
</feature>
<dbReference type="PANTHER" id="PTHR31221:SF125">
    <property type="entry name" value="WRKY TRANSCRIPTION FACTOR 1"/>
    <property type="match status" value="1"/>
</dbReference>
<dbReference type="SMART" id="SM00774">
    <property type="entry name" value="WRKY"/>
    <property type="match status" value="2"/>
</dbReference>
<dbReference type="Gene3D" id="2.20.25.80">
    <property type="entry name" value="WRKY domain"/>
    <property type="match status" value="2"/>
</dbReference>
<keyword evidence="7" id="KW-0804">Transcription</keyword>
<dbReference type="GO" id="GO:0043565">
    <property type="term" value="F:sequence-specific DNA binding"/>
    <property type="evidence" value="ECO:0007669"/>
    <property type="project" value="InterPro"/>
</dbReference>
<dbReference type="SUPFAM" id="SSF118290">
    <property type="entry name" value="WRKY DNA-binding domain"/>
    <property type="match status" value="2"/>
</dbReference>
<feature type="region of interest" description="Disordered" evidence="10">
    <location>
        <begin position="410"/>
        <end position="491"/>
    </location>
</feature>
<feature type="region of interest" description="Disordered" evidence="10">
    <location>
        <begin position="1"/>
        <end position="107"/>
    </location>
</feature>
<feature type="compositionally biased region" description="Polar residues" evidence="10">
    <location>
        <begin position="80"/>
        <end position="100"/>
    </location>
</feature>
<gene>
    <name evidence="12" type="primary">WRKY</name>
</gene>
<comment type="similarity">
    <text evidence="9">Belongs to the WRKY group I family.</text>
</comment>
<feature type="compositionally biased region" description="Polar residues" evidence="10">
    <location>
        <begin position="31"/>
        <end position="58"/>
    </location>
</feature>
<keyword evidence="2" id="KW-0479">Metal-binding</keyword>
<dbReference type="InterPro" id="IPR036576">
    <property type="entry name" value="WRKY_dom_sf"/>
</dbReference>
<evidence type="ECO:0000256" key="2">
    <source>
        <dbReference type="ARBA" id="ARBA00022723"/>
    </source>
</evidence>
<evidence type="ECO:0000256" key="4">
    <source>
        <dbReference type="ARBA" id="ARBA00022833"/>
    </source>
</evidence>
<evidence type="ECO:0000256" key="9">
    <source>
        <dbReference type="ARBA" id="ARBA00061157"/>
    </source>
</evidence>
<evidence type="ECO:0000256" key="5">
    <source>
        <dbReference type="ARBA" id="ARBA00023015"/>
    </source>
</evidence>
<feature type="compositionally biased region" description="Basic and acidic residues" evidence="10">
    <location>
        <begin position="13"/>
        <end position="30"/>
    </location>
</feature>
<evidence type="ECO:0000256" key="3">
    <source>
        <dbReference type="ARBA" id="ARBA00022737"/>
    </source>
</evidence>
<dbReference type="GO" id="GO:0005634">
    <property type="term" value="C:nucleus"/>
    <property type="evidence" value="ECO:0007669"/>
    <property type="project" value="UniProtKB-SubCell"/>
</dbReference>